<dbReference type="PROSITE" id="PS50088">
    <property type="entry name" value="ANK_REPEAT"/>
    <property type="match status" value="5"/>
</dbReference>
<protein>
    <submittedName>
        <fullName evidence="5">Uncharacterized protein</fullName>
    </submittedName>
</protein>
<gene>
    <name evidence="5" type="ORF">BHE90_017367</name>
</gene>
<dbReference type="PRINTS" id="PR01415">
    <property type="entry name" value="ANKYRIN"/>
</dbReference>
<dbReference type="Pfam" id="PF12796">
    <property type="entry name" value="Ank_2"/>
    <property type="match status" value="2"/>
</dbReference>
<evidence type="ECO:0000256" key="1">
    <source>
        <dbReference type="PROSITE-ProRule" id="PRU00023"/>
    </source>
</evidence>
<evidence type="ECO:0000313" key="5">
    <source>
        <dbReference type="EMBL" id="RTE68256.1"/>
    </source>
</evidence>
<sequence>MRLLNIKHIELEYFADNVPRYAILSHTWEEEEVTFQDMEQGRAKDKKGYTKIKNCCSVARDKGYNYVWIDTCCIDKTSSAELTEAINSMYRYYRECEACYSFLSDISSASNFSQSRWFTRGWTLQELIAPMHMIFFNKEWQQLGTKASLGDKISERTDVPQAILLGTESFDSASVAQRMSWAAGRKTTRVEDRAYSLMGIFDINMPLLYGEGHKAFIRLQEEILRVSDDHSIFAWRHTDTRSGGGLLADSPDAFKGSKNIISWNPFTPYNSPFTVTNKGVHLDVRFIAQAEGGLGLMVLHCAEAGIKDRLIGVYLRDPFLTMEHFERCRTKELKLVDLGQLNPSQYPTRNLCIRLRGKVSSRTLGSHVSKDQGLQPRHSTQGDQNSTTDGAVNTANDEQEKDPRRRLSLAASEGNDAVVKELLALPNTNADSMNEEDRTPLSLAAEAGHEHIVDLLLNRREVDINSRDRHGLSPLSYAAALGHEKVVWILLARSDIIPGSQDVRKRTIVSIPARRGHKNLVRQLLARKDTQGHLIDGGGRSVLSHASETGQEEVARLILGSGKMHPDLRDQAGRSALWYASKNGHTGLVKLLLETGWVDPTSKDNDNSTSIWHAASNGYCPAVELLLAHHANFKIKGEHGRSPLCQASANGHTDVVKELLNHNADTEAKDKDGVTALWYAATRGYDSIVKMLLESGADPNVRGADRQTALWHACRKGYGTIAGLLLKNGADPDAVGDAWSKPALWHAASRGYHVIAQLLLESHARFLNQFGDIIGLDEAAKSGHQAVIKVYLENCPRGQGWDDNIRSALILAIHGKQAVIVEILIKSLENVREVLRATHAYWLLQPALLGDEATARVLLENGANVNESFDGTDTLRLATRHRCLAVTNLMVVANGFNPNALWCAVVEGDEGLVEVLLQHGADTEMKIKEGSFSNMMPKRGARYDNGWSLLFVEASTLAEKENCILELPLYNGIDVESKDMNGDTPLMHGASRLNTTGMLEVNVKNKDEVTPLMKAVSYNNIGVLRLP</sequence>
<keyword evidence="6" id="KW-1185">Reference proteome</keyword>
<dbReference type="PANTHER" id="PTHR10622:SF10">
    <property type="entry name" value="HET DOMAIN-CONTAINING PROTEIN"/>
    <property type="match status" value="1"/>
</dbReference>
<dbReference type="InterPro" id="IPR002110">
    <property type="entry name" value="Ankyrin_rpt"/>
</dbReference>
<feature type="region of interest" description="Disordered" evidence="2">
    <location>
        <begin position="364"/>
        <end position="405"/>
    </location>
</feature>
<evidence type="ECO:0000256" key="2">
    <source>
        <dbReference type="SAM" id="MobiDB-lite"/>
    </source>
</evidence>
<feature type="compositionally biased region" description="Polar residues" evidence="2">
    <location>
        <begin position="377"/>
        <end position="396"/>
    </location>
</feature>
<proteinExistence type="predicted"/>
<comment type="caution">
    <text evidence="5">The sequence shown here is derived from an EMBL/GenBank/DDBJ whole genome shotgun (WGS) entry which is preliminary data.</text>
</comment>
<feature type="repeat" description="ANK" evidence="1">
    <location>
        <begin position="572"/>
        <end position="596"/>
    </location>
</feature>
<name>A0A430KXR3_9HYPO</name>
<feature type="domain" description="DUF8212" evidence="4">
    <location>
        <begin position="214"/>
        <end position="240"/>
    </location>
</feature>
<feature type="repeat" description="ANK" evidence="1">
    <location>
        <begin position="639"/>
        <end position="671"/>
    </location>
</feature>
<accession>A0A430KXR3</accession>
<dbReference type="AlphaFoldDB" id="A0A430KXR3"/>
<dbReference type="Pfam" id="PF06985">
    <property type="entry name" value="HET"/>
    <property type="match status" value="1"/>
</dbReference>
<dbReference type="Proteomes" id="UP000287124">
    <property type="component" value="Unassembled WGS sequence"/>
</dbReference>
<feature type="repeat" description="ANK" evidence="1">
    <location>
        <begin position="672"/>
        <end position="704"/>
    </location>
</feature>
<dbReference type="InterPro" id="IPR058525">
    <property type="entry name" value="DUF8212"/>
</dbReference>
<dbReference type="EMBL" id="MIKF01000994">
    <property type="protein sequence ID" value="RTE68256.1"/>
    <property type="molecule type" value="Genomic_DNA"/>
</dbReference>
<dbReference type="InterPro" id="IPR036770">
    <property type="entry name" value="Ankyrin_rpt-contain_sf"/>
</dbReference>
<evidence type="ECO:0000259" key="3">
    <source>
        <dbReference type="Pfam" id="PF06985"/>
    </source>
</evidence>
<keyword evidence="1" id="KW-0040">ANK repeat</keyword>
<reference evidence="5 6" key="1">
    <citation type="submission" date="2017-06" db="EMBL/GenBank/DDBJ databases">
        <title>Comparative genomic analysis of Ambrosia Fusariam Clade fungi.</title>
        <authorList>
            <person name="Stajich J.E."/>
            <person name="Carrillo J."/>
            <person name="Kijimoto T."/>
            <person name="Eskalen A."/>
            <person name="O'Donnell K."/>
            <person name="Kasson M."/>
        </authorList>
    </citation>
    <scope>NUCLEOTIDE SEQUENCE [LARGE SCALE GENOMIC DNA]</scope>
    <source>
        <strain evidence="5 6">UCR1854</strain>
    </source>
</reference>
<dbReference type="Pfam" id="PF26640">
    <property type="entry name" value="DUF8212"/>
    <property type="match status" value="1"/>
</dbReference>
<feature type="non-terminal residue" evidence="5">
    <location>
        <position position="1027"/>
    </location>
</feature>
<dbReference type="SMART" id="SM00248">
    <property type="entry name" value="ANK"/>
    <property type="match status" value="12"/>
</dbReference>
<dbReference type="InterPro" id="IPR010730">
    <property type="entry name" value="HET"/>
</dbReference>
<evidence type="ECO:0000313" key="6">
    <source>
        <dbReference type="Proteomes" id="UP000287124"/>
    </source>
</evidence>
<dbReference type="Pfam" id="PF00023">
    <property type="entry name" value="Ank"/>
    <property type="match status" value="2"/>
</dbReference>
<dbReference type="SUPFAM" id="SSF48403">
    <property type="entry name" value="Ankyrin repeat"/>
    <property type="match status" value="2"/>
</dbReference>
<organism evidence="5 6">
    <name type="scientific">Fusarium euwallaceae</name>
    <dbReference type="NCBI Taxonomy" id="1147111"/>
    <lineage>
        <taxon>Eukaryota</taxon>
        <taxon>Fungi</taxon>
        <taxon>Dikarya</taxon>
        <taxon>Ascomycota</taxon>
        <taxon>Pezizomycotina</taxon>
        <taxon>Sordariomycetes</taxon>
        <taxon>Hypocreomycetidae</taxon>
        <taxon>Hypocreales</taxon>
        <taxon>Nectriaceae</taxon>
        <taxon>Fusarium</taxon>
        <taxon>Fusarium solani species complex</taxon>
    </lineage>
</organism>
<dbReference type="Gene3D" id="1.25.40.20">
    <property type="entry name" value="Ankyrin repeat-containing domain"/>
    <property type="match status" value="5"/>
</dbReference>
<dbReference type="PANTHER" id="PTHR10622">
    <property type="entry name" value="HET DOMAIN-CONTAINING PROTEIN"/>
    <property type="match status" value="1"/>
</dbReference>
<evidence type="ECO:0000259" key="4">
    <source>
        <dbReference type="Pfam" id="PF26640"/>
    </source>
</evidence>
<dbReference type="PROSITE" id="PS50297">
    <property type="entry name" value="ANK_REP_REGION"/>
    <property type="match status" value="4"/>
</dbReference>
<feature type="repeat" description="ANK" evidence="1">
    <location>
        <begin position="705"/>
        <end position="737"/>
    </location>
</feature>
<feature type="domain" description="Heterokaryon incompatibility" evidence="3">
    <location>
        <begin position="21"/>
        <end position="109"/>
    </location>
</feature>
<feature type="repeat" description="ANK" evidence="1">
    <location>
        <begin position="436"/>
        <end position="469"/>
    </location>
</feature>